<reference evidence="2 3" key="1">
    <citation type="submission" date="2020-05" db="EMBL/GenBank/DDBJ databases">
        <title>Aquincola sp. isolate from soil.</title>
        <authorList>
            <person name="Han J."/>
            <person name="Kim D.-U."/>
        </authorList>
    </citation>
    <scope>NUCLEOTIDE SEQUENCE [LARGE SCALE GENOMIC DNA]</scope>
    <source>
        <strain evidence="2 3">S2</strain>
    </source>
</reference>
<organism evidence="2 3">
    <name type="scientific">Pseudaquabacterium terrae</name>
    <dbReference type="NCBI Taxonomy" id="2732868"/>
    <lineage>
        <taxon>Bacteria</taxon>
        <taxon>Pseudomonadati</taxon>
        <taxon>Pseudomonadota</taxon>
        <taxon>Betaproteobacteria</taxon>
        <taxon>Burkholderiales</taxon>
        <taxon>Sphaerotilaceae</taxon>
        <taxon>Pseudaquabacterium</taxon>
    </lineage>
</organism>
<evidence type="ECO:0000313" key="2">
    <source>
        <dbReference type="EMBL" id="NRF65788.1"/>
    </source>
</evidence>
<dbReference type="Gene3D" id="3.40.430.10">
    <property type="entry name" value="Dihydrofolate Reductase, subunit A"/>
    <property type="match status" value="1"/>
</dbReference>
<name>A0ABX2ECV5_9BURK</name>
<feature type="domain" description="Bacterial bifunctional deaminase-reductase C-terminal" evidence="1">
    <location>
        <begin position="4"/>
        <end position="168"/>
    </location>
</feature>
<proteinExistence type="predicted"/>
<evidence type="ECO:0000259" key="1">
    <source>
        <dbReference type="Pfam" id="PF01872"/>
    </source>
</evidence>
<dbReference type="InterPro" id="IPR024072">
    <property type="entry name" value="DHFR-like_dom_sf"/>
</dbReference>
<gene>
    <name evidence="2" type="ORF">HLB44_02190</name>
</gene>
<dbReference type="InterPro" id="IPR002734">
    <property type="entry name" value="RibDG_C"/>
</dbReference>
<dbReference type="RefSeq" id="WP_173120136.1">
    <property type="nucleotide sequence ID" value="NZ_JABRWJ010000001.1"/>
</dbReference>
<evidence type="ECO:0000313" key="3">
    <source>
        <dbReference type="Proteomes" id="UP000737171"/>
    </source>
</evidence>
<keyword evidence="3" id="KW-1185">Reference proteome</keyword>
<sequence>MARLVISTLISLDGHCAGPGGQLAGMPMDAAFDAHNLERLRHAGTLLFGRTTFCMFRSFWPNVAQDDAAMSPTVREIARRVQDAGKLVVSDTLAQAEPWGEAEHVRRRDAHARIRQLKAREDRDLLIYGSPVLASDLLAHGLVDELHLLVGNVLLGAGVPAFQAAAARPFKLLGQQRLHGSDTVHLHYAC</sequence>
<dbReference type="Proteomes" id="UP000737171">
    <property type="component" value="Unassembled WGS sequence"/>
</dbReference>
<accession>A0ABX2ECV5</accession>
<protein>
    <submittedName>
        <fullName evidence="2">Dihydrofolate reductase family protein</fullName>
    </submittedName>
</protein>
<comment type="caution">
    <text evidence="2">The sequence shown here is derived from an EMBL/GenBank/DDBJ whole genome shotgun (WGS) entry which is preliminary data.</text>
</comment>
<dbReference type="SUPFAM" id="SSF53597">
    <property type="entry name" value="Dihydrofolate reductase-like"/>
    <property type="match status" value="1"/>
</dbReference>
<dbReference type="Pfam" id="PF01872">
    <property type="entry name" value="RibD_C"/>
    <property type="match status" value="1"/>
</dbReference>
<dbReference type="EMBL" id="JABRWJ010000001">
    <property type="protein sequence ID" value="NRF65788.1"/>
    <property type="molecule type" value="Genomic_DNA"/>
</dbReference>